<evidence type="ECO:0000259" key="3">
    <source>
        <dbReference type="Pfam" id="PF01266"/>
    </source>
</evidence>
<dbReference type="SUPFAM" id="SSF51971">
    <property type="entry name" value="Nucleotide-binding domain"/>
    <property type="match status" value="1"/>
</dbReference>
<dbReference type="SUPFAM" id="SSF54373">
    <property type="entry name" value="FAD-linked reductases, C-terminal domain"/>
    <property type="match status" value="1"/>
</dbReference>
<reference evidence="4 5" key="1">
    <citation type="journal article" date="2019" name="Int. J. Syst. Evol. Microbiol.">
        <title>The Global Catalogue of Microorganisms (GCM) 10K type strain sequencing project: providing services to taxonomists for standard genome sequencing and annotation.</title>
        <authorList>
            <consortium name="The Broad Institute Genomics Platform"/>
            <consortium name="The Broad Institute Genome Sequencing Center for Infectious Disease"/>
            <person name="Wu L."/>
            <person name="Ma J."/>
        </authorList>
    </citation>
    <scope>NUCLEOTIDE SEQUENCE [LARGE SCALE GENOMIC DNA]</scope>
    <source>
        <strain evidence="4 5">JCM 14326</strain>
    </source>
</reference>
<evidence type="ECO:0000256" key="1">
    <source>
        <dbReference type="ARBA" id="ARBA00023002"/>
    </source>
</evidence>
<feature type="region of interest" description="Disordered" evidence="2">
    <location>
        <begin position="258"/>
        <end position="279"/>
    </location>
</feature>
<organism evidence="4 5">
    <name type="scientific">Myceligenerans crystallogenes</name>
    <dbReference type="NCBI Taxonomy" id="316335"/>
    <lineage>
        <taxon>Bacteria</taxon>
        <taxon>Bacillati</taxon>
        <taxon>Actinomycetota</taxon>
        <taxon>Actinomycetes</taxon>
        <taxon>Micrococcales</taxon>
        <taxon>Promicromonosporaceae</taxon>
        <taxon>Myceligenerans</taxon>
    </lineage>
</organism>
<feature type="domain" description="FAD dependent oxidoreductase" evidence="3">
    <location>
        <begin position="9"/>
        <end position="205"/>
    </location>
</feature>
<evidence type="ECO:0000256" key="2">
    <source>
        <dbReference type="SAM" id="MobiDB-lite"/>
    </source>
</evidence>
<dbReference type="EMBL" id="BAAANL010000006">
    <property type="protein sequence ID" value="GAA1869321.1"/>
    <property type="molecule type" value="Genomic_DNA"/>
</dbReference>
<evidence type="ECO:0000313" key="5">
    <source>
        <dbReference type="Proteomes" id="UP001501094"/>
    </source>
</evidence>
<dbReference type="Gene3D" id="3.50.50.60">
    <property type="entry name" value="FAD/NAD(P)-binding domain"/>
    <property type="match status" value="2"/>
</dbReference>
<sequence>MGHGRAPGVVVVGAGIIGLAAAWRALDAGATVTVLDPAPGAGATHAAAGMLGPTMEADFGERDLARFGARSVRLWPEFAAVLERAAGLPPGALGLDASGTLAVAFDADDAALLRRRLALHRDLGLGSREIPVAEARDREPSLGPRIAAAAWIPGDHQVDPRAVHRALLRVVTAHPDATLVTRAVASLRRTAVPGVIPDPGAASTPRGGASGPGVLLSEGSAPDREALPRERIPFLAMDGTASRPEALSRERVAGVVDEDGDGVEHPVGPARASEAPPRERVAGVVDEDGVEHPADVVVLAAGYASAGLYGGAATRAVPGTTLRLEADAAAGPSVVVRGTVQGRSVYVVPRAARGDGRREIVVGASSDERDATTRTRAGDVFALLRDARALLPGLDEADLIETTTRSRPATPDNLPLIGMAEPGLFLATGHHRNGILLTPHTAAVVGRHLARLFENPAPHEGAFA</sequence>
<keyword evidence="1" id="KW-0560">Oxidoreductase</keyword>
<evidence type="ECO:0000313" key="4">
    <source>
        <dbReference type="EMBL" id="GAA1869321.1"/>
    </source>
</evidence>
<protein>
    <recommendedName>
        <fullName evidence="3">FAD dependent oxidoreductase domain-containing protein</fullName>
    </recommendedName>
</protein>
<dbReference type="RefSeq" id="WP_344104397.1">
    <property type="nucleotide sequence ID" value="NZ_BAAANL010000006.1"/>
</dbReference>
<dbReference type="PANTHER" id="PTHR13847:SF289">
    <property type="entry name" value="GLYCINE OXIDASE"/>
    <property type="match status" value="1"/>
</dbReference>
<dbReference type="Gene3D" id="3.30.9.10">
    <property type="entry name" value="D-Amino Acid Oxidase, subunit A, domain 2"/>
    <property type="match status" value="2"/>
</dbReference>
<comment type="caution">
    <text evidence="4">The sequence shown here is derived from an EMBL/GenBank/DDBJ whole genome shotgun (WGS) entry which is preliminary data.</text>
</comment>
<name>A0ABN2NHH7_9MICO</name>
<feature type="domain" description="FAD dependent oxidoreductase" evidence="3">
    <location>
        <begin position="278"/>
        <end position="445"/>
    </location>
</feature>
<keyword evidence="5" id="KW-1185">Reference proteome</keyword>
<dbReference type="Pfam" id="PF01266">
    <property type="entry name" value="DAO"/>
    <property type="match status" value="2"/>
</dbReference>
<proteinExistence type="predicted"/>
<dbReference type="InterPro" id="IPR006076">
    <property type="entry name" value="FAD-dep_OxRdtase"/>
</dbReference>
<dbReference type="Proteomes" id="UP001501094">
    <property type="component" value="Unassembled WGS sequence"/>
</dbReference>
<dbReference type="InterPro" id="IPR036188">
    <property type="entry name" value="FAD/NAD-bd_sf"/>
</dbReference>
<accession>A0ABN2NHH7</accession>
<dbReference type="PANTHER" id="PTHR13847">
    <property type="entry name" value="SARCOSINE DEHYDROGENASE-RELATED"/>
    <property type="match status" value="1"/>
</dbReference>
<gene>
    <name evidence="4" type="ORF">GCM10009751_30110</name>
</gene>